<evidence type="ECO:0000313" key="1">
    <source>
        <dbReference type="EMBL" id="KAJ7989167.1"/>
    </source>
</evidence>
<dbReference type="Proteomes" id="UP001157502">
    <property type="component" value="Chromosome 30"/>
</dbReference>
<evidence type="ECO:0000313" key="2">
    <source>
        <dbReference type="Proteomes" id="UP001157502"/>
    </source>
</evidence>
<proteinExistence type="predicted"/>
<sequence length="122" mass="13505">MTRSTSPLPPGETRLPVHGRFQYQGPGGRGSRTRLMFYDRQKPETLFNVVPLGCPEPLRPLGIPLPTTGGRDARQLPNMTFAGWATEPQQVTSVEPPFIQRSLLIGRVPAWCLVEAPESPDE</sequence>
<protein>
    <submittedName>
        <fullName evidence="1">Uncharacterized protein</fullName>
    </submittedName>
</protein>
<reference evidence="1" key="1">
    <citation type="submission" date="2021-05" db="EMBL/GenBank/DDBJ databases">
        <authorList>
            <person name="Pan Q."/>
            <person name="Jouanno E."/>
            <person name="Zahm M."/>
            <person name="Klopp C."/>
            <person name="Cabau C."/>
            <person name="Louis A."/>
            <person name="Berthelot C."/>
            <person name="Parey E."/>
            <person name="Roest Crollius H."/>
            <person name="Montfort J."/>
            <person name="Robinson-Rechavi M."/>
            <person name="Bouchez O."/>
            <person name="Lampietro C."/>
            <person name="Lopez Roques C."/>
            <person name="Donnadieu C."/>
            <person name="Postlethwait J."/>
            <person name="Bobe J."/>
            <person name="Dillon D."/>
            <person name="Chandos A."/>
            <person name="von Hippel F."/>
            <person name="Guiguen Y."/>
        </authorList>
    </citation>
    <scope>NUCLEOTIDE SEQUENCE</scope>
    <source>
        <strain evidence="1">YG-Jan2019</strain>
    </source>
</reference>
<gene>
    <name evidence="1" type="ORF">DPEC_G00316700</name>
</gene>
<dbReference type="EMBL" id="CM055757">
    <property type="protein sequence ID" value="KAJ7989167.1"/>
    <property type="molecule type" value="Genomic_DNA"/>
</dbReference>
<accession>A0ACC2FCS4</accession>
<keyword evidence="2" id="KW-1185">Reference proteome</keyword>
<organism evidence="1 2">
    <name type="scientific">Dallia pectoralis</name>
    <name type="common">Alaska blackfish</name>
    <dbReference type="NCBI Taxonomy" id="75939"/>
    <lineage>
        <taxon>Eukaryota</taxon>
        <taxon>Metazoa</taxon>
        <taxon>Chordata</taxon>
        <taxon>Craniata</taxon>
        <taxon>Vertebrata</taxon>
        <taxon>Euteleostomi</taxon>
        <taxon>Actinopterygii</taxon>
        <taxon>Neopterygii</taxon>
        <taxon>Teleostei</taxon>
        <taxon>Protacanthopterygii</taxon>
        <taxon>Esociformes</taxon>
        <taxon>Umbridae</taxon>
        <taxon>Dallia</taxon>
    </lineage>
</organism>
<comment type="caution">
    <text evidence="1">The sequence shown here is derived from an EMBL/GenBank/DDBJ whole genome shotgun (WGS) entry which is preliminary data.</text>
</comment>
<name>A0ACC2FCS4_DALPE</name>